<keyword evidence="3" id="KW-1185">Reference proteome</keyword>
<comment type="caution">
    <text evidence="2">The sequence shown here is derived from an EMBL/GenBank/DDBJ whole genome shotgun (WGS) entry which is preliminary data.</text>
</comment>
<dbReference type="EMBL" id="CADEBC010000205">
    <property type="protein sequence ID" value="CAB3225216.1"/>
    <property type="molecule type" value="Genomic_DNA"/>
</dbReference>
<dbReference type="Proteomes" id="UP000494106">
    <property type="component" value="Unassembled WGS sequence"/>
</dbReference>
<evidence type="ECO:0000313" key="3">
    <source>
        <dbReference type="Proteomes" id="UP000494106"/>
    </source>
</evidence>
<organism evidence="2 3">
    <name type="scientific">Arctia plantaginis</name>
    <name type="common">Wood tiger moth</name>
    <name type="synonym">Phalaena plantaginis</name>
    <dbReference type="NCBI Taxonomy" id="874455"/>
    <lineage>
        <taxon>Eukaryota</taxon>
        <taxon>Metazoa</taxon>
        <taxon>Ecdysozoa</taxon>
        <taxon>Arthropoda</taxon>
        <taxon>Hexapoda</taxon>
        <taxon>Insecta</taxon>
        <taxon>Pterygota</taxon>
        <taxon>Neoptera</taxon>
        <taxon>Endopterygota</taxon>
        <taxon>Lepidoptera</taxon>
        <taxon>Glossata</taxon>
        <taxon>Ditrysia</taxon>
        <taxon>Noctuoidea</taxon>
        <taxon>Erebidae</taxon>
        <taxon>Arctiinae</taxon>
        <taxon>Arctia</taxon>
    </lineage>
</organism>
<protein>
    <submittedName>
        <fullName evidence="2">Uncharacterized protein</fullName>
    </submittedName>
</protein>
<sequence>MTSKFVKGLNGILNDNTTAYGLMYNDWDALTPCQKECTAHLATAIQLEEEAYMTRHPEILAMLEIFLCEVINTNRRKDILEQAGYNFTRPFEELDQEIRQILKSPPTGPYIQGEYASSGFDVTDVETELQNIILKHYPLEPYDLPGFVSSTSNTTSSSFLSILSSDTTVPTPEPTPIPEPTLSEIIYKMVSNCVDKATMAKLTDDLIKYDTAYVELMKVVEEAMEIPVIEIRKDIVDLLTLSYNIFEDILKERARIAAEIAWDRRMRKKLKRTLRRHKNFKGYETPPTPTSDLPSSHESYRIPPPRPCTCHPQWTYNRYPKDRFGIYLPLKYKYPHTSTTVTPPTSSTKLDNELEENNN</sequence>
<reference evidence="2 3" key="1">
    <citation type="submission" date="2020-04" db="EMBL/GenBank/DDBJ databases">
        <authorList>
            <person name="Wallbank WR R."/>
            <person name="Pardo Diaz C."/>
            <person name="Kozak K."/>
            <person name="Martin S."/>
            <person name="Jiggins C."/>
            <person name="Moest M."/>
            <person name="Warren A I."/>
            <person name="Byers J.R.P. K."/>
            <person name="Montejo-Kovacevich G."/>
            <person name="Yen C E."/>
        </authorList>
    </citation>
    <scope>NUCLEOTIDE SEQUENCE [LARGE SCALE GENOMIC DNA]</scope>
</reference>
<evidence type="ECO:0000313" key="2">
    <source>
        <dbReference type="EMBL" id="CAB3225216.1"/>
    </source>
</evidence>
<dbReference type="OrthoDB" id="10249338at2759"/>
<dbReference type="AlphaFoldDB" id="A0A8S0Z0S6"/>
<feature type="region of interest" description="Disordered" evidence="1">
    <location>
        <begin position="280"/>
        <end position="301"/>
    </location>
</feature>
<feature type="compositionally biased region" description="Low complexity" evidence="1">
    <location>
        <begin position="338"/>
        <end position="348"/>
    </location>
</feature>
<accession>A0A8S0Z0S6</accession>
<name>A0A8S0Z0S6_ARCPL</name>
<evidence type="ECO:0000256" key="1">
    <source>
        <dbReference type="SAM" id="MobiDB-lite"/>
    </source>
</evidence>
<proteinExistence type="predicted"/>
<feature type="region of interest" description="Disordered" evidence="1">
    <location>
        <begin position="338"/>
        <end position="359"/>
    </location>
</feature>
<gene>
    <name evidence="2" type="ORF">APLA_LOCUS2418</name>
</gene>